<dbReference type="PANTHER" id="PTHR39339:SF1">
    <property type="entry name" value="CHAD DOMAIN-CONTAINING PROTEIN"/>
    <property type="match status" value="1"/>
</dbReference>
<dbReference type="SMART" id="SM00880">
    <property type="entry name" value="CHAD"/>
    <property type="match status" value="1"/>
</dbReference>
<evidence type="ECO:0000259" key="1">
    <source>
        <dbReference type="PROSITE" id="PS51708"/>
    </source>
</evidence>
<organism evidence="2 3">
    <name type="scientific">Leifsonia williamsii</name>
    <dbReference type="NCBI Taxonomy" id="3035919"/>
    <lineage>
        <taxon>Bacteria</taxon>
        <taxon>Bacillati</taxon>
        <taxon>Actinomycetota</taxon>
        <taxon>Actinomycetes</taxon>
        <taxon>Micrococcales</taxon>
        <taxon>Microbacteriaceae</taxon>
        <taxon>Leifsonia</taxon>
    </lineage>
</organism>
<name>A0ABT8KCV8_9MICO</name>
<feature type="domain" description="CHAD" evidence="1">
    <location>
        <begin position="1"/>
        <end position="256"/>
    </location>
</feature>
<evidence type="ECO:0000313" key="3">
    <source>
        <dbReference type="Proteomes" id="UP001174208"/>
    </source>
</evidence>
<dbReference type="InterPro" id="IPR007899">
    <property type="entry name" value="CHAD_dom"/>
</dbReference>
<accession>A0ABT8KCV8</accession>
<protein>
    <submittedName>
        <fullName evidence="2">CHAD domain-containing protein</fullName>
    </submittedName>
</protein>
<dbReference type="PANTHER" id="PTHR39339">
    <property type="entry name" value="SLR1444 PROTEIN"/>
    <property type="match status" value="1"/>
</dbReference>
<proteinExistence type="predicted"/>
<dbReference type="InterPro" id="IPR038186">
    <property type="entry name" value="CHAD_dom_sf"/>
</dbReference>
<sequence>MFSLVAVSAQLAEQLVAIETGGDDAVHQARTRVRRLRSILSVYRKAFEREEATRLRERLKQLGDRLGAARDLEVRALALEDLLEADTDPEVVDRAEALAASVRAEYEVAVRDLLSRLRSRGHRRLLADVIAFAAAPPLSDLGRDHPRRVMKKGLKKALKRVRHAHGESLEERHETRKAARRLRYAADAVADDLGRDAVHLSASAEAVQDALGDHRDLALLARYLREHDLPSLAQRCEQRADEALDGAREALENLLG</sequence>
<dbReference type="RefSeq" id="WP_301208978.1">
    <property type="nucleotide sequence ID" value="NZ_JAROCF010000001.1"/>
</dbReference>
<dbReference type="Proteomes" id="UP001174208">
    <property type="component" value="Unassembled WGS sequence"/>
</dbReference>
<reference evidence="2" key="1">
    <citation type="submission" date="2023-06" db="EMBL/GenBank/DDBJ databases">
        <title>MT1 and MT2 Draft Genomes of Novel Species.</title>
        <authorList>
            <person name="Venkateswaran K."/>
        </authorList>
    </citation>
    <scope>NUCLEOTIDE SEQUENCE</scope>
    <source>
        <strain evidence="2">F6_8S_P_1B</strain>
    </source>
</reference>
<keyword evidence="3" id="KW-1185">Reference proteome</keyword>
<dbReference type="Pfam" id="PF05235">
    <property type="entry name" value="CHAD"/>
    <property type="match status" value="1"/>
</dbReference>
<gene>
    <name evidence="2" type="ORF">P5G50_11180</name>
</gene>
<evidence type="ECO:0000313" key="2">
    <source>
        <dbReference type="EMBL" id="MDN4615012.1"/>
    </source>
</evidence>
<dbReference type="EMBL" id="JAROCF010000001">
    <property type="protein sequence ID" value="MDN4615012.1"/>
    <property type="molecule type" value="Genomic_DNA"/>
</dbReference>
<comment type="caution">
    <text evidence="2">The sequence shown here is derived from an EMBL/GenBank/DDBJ whole genome shotgun (WGS) entry which is preliminary data.</text>
</comment>
<dbReference type="PROSITE" id="PS51708">
    <property type="entry name" value="CHAD"/>
    <property type="match status" value="1"/>
</dbReference>
<dbReference type="Gene3D" id="1.40.20.10">
    <property type="entry name" value="CHAD domain"/>
    <property type="match status" value="1"/>
</dbReference>